<evidence type="ECO:0000256" key="5">
    <source>
        <dbReference type="SAM" id="Phobius"/>
    </source>
</evidence>
<dbReference type="PANTHER" id="PTHR23502:SF7">
    <property type="entry name" value="DRUG_PROTON ANTIPORTER YHK8-RELATED"/>
    <property type="match status" value="1"/>
</dbReference>
<feature type="transmembrane region" description="Helical" evidence="5">
    <location>
        <begin position="66"/>
        <end position="82"/>
    </location>
</feature>
<evidence type="ECO:0000256" key="1">
    <source>
        <dbReference type="ARBA" id="ARBA00004141"/>
    </source>
</evidence>
<dbReference type="GO" id="GO:0022857">
    <property type="term" value="F:transmembrane transporter activity"/>
    <property type="evidence" value="ECO:0007669"/>
    <property type="project" value="TreeGrafter"/>
</dbReference>
<comment type="subcellular location">
    <subcellularLocation>
        <location evidence="1">Membrane</location>
        <topology evidence="1">Multi-pass membrane protein</topology>
    </subcellularLocation>
</comment>
<accession>A0A1E3BHU2</accession>
<comment type="caution">
    <text evidence="6">The sequence shown here is derived from an EMBL/GenBank/DDBJ whole genome shotgun (WGS) entry which is preliminary data.</text>
</comment>
<organism evidence="6 7">
    <name type="scientific">Aspergillus cristatus</name>
    <name type="common">Chinese Fuzhuan brick tea-fermentation fungus</name>
    <name type="synonym">Eurotium cristatum</name>
    <dbReference type="NCBI Taxonomy" id="573508"/>
    <lineage>
        <taxon>Eukaryota</taxon>
        <taxon>Fungi</taxon>
        <taxon>Dikarya</taxon>
        <taxon>Ascomycota</taxon>
        <taxon>Pezizomycotina</taxon>
        <taxon>Eurotiomycetes</taxon>
        <taxon>Eurotiomycetidae</taxon>
        <taxon>Eurotiales</taxon>
        <taxon>Aspergillaceae</taxon>
        <taxon>Aspergillus</taxon>
        <taxon>Aspergillus subgen. Aspergillus</taxon>
    </lineage>
</organism>
<dbReference type="InterPro" id="IPR036259">
    <property type="entry name" value="MFS_trans_sf"/>
</dbReference>
<feature type="transmembrane region" description="Helical" evidence="5">
    <location>
        <begin position="7"/>
        <end position="27"/>
    </location>
</feature>
<keyword evidence="7" id="KW-1185">Reference proteome</keyword>
<dbReference type="VEuPathDB" id="FungiDB:SI65_03414"/>
<evidence type="ECO:0000256" key="2">
    <source>
        <dbReference type="ARBA" id="ARBA00022692"/>
    </source>
</evidence>
<dbReference type="EMBL" id="JXNT01000003">
    <property type="protein sequence ID" value="ODM20361.1"/>
    <property type="molecule type" value="Genomic_DNA"/>
</dbReference>
<feature type="transmembrane region" description="Helical" evidence="5">
    <location>
        <begin position="33"/>
        <end position="54"/>
    </location>
</feature>
<proteinExistence type="predicted"/>
<dbReference type="AlphaFoldDB" id="A0A1E3BHU2"/>
<keyword evidence="4 5" id="KW-0472">Membrane</keyword>
<gene>
    <name evidence="6" type="ORF">SI65_03414</name>
</gene>
<keyword evidence="3 5" id="KW-1133">Transmembrane helix</keyword>
<dbReference type="Proteomes" id="UP000094569">
    <property type="component" value="Unassembled WGS sequence"/>
</dbReference>
<evidence type="ECO:0008006" key="8">
    <source>
        <dbReference type="Google" id="ProtNLM"/>
    </source>
</evidence>
<name>A0A1E3BHU2_ASPCR</name>
<evidence type="ECO:0000256" key="3">
    <source>
        <dbReference type="ARBA" id="ARBA00022989"/>
    </source>
</evidence>
<reference evidence="6 7" key="1">
    <citation type="journal article" date="2016" name="BMC Genomics">
        <title>Comparative genomic and transcriptomic analyses of the Fuzhuan brick tea-fermentation fungus Aspergillus cristatus.</title>
        <authorList>
            <person name="Ge Y."/>
            <person name="Wang Y."/>
            <person name="Liu Y."/>
            <person name="Tan Y."/>
            <person name="Ren X."/>
            <person name="Zhang X."/>
            <person name="Hyde K.D."/>
            <person name="Liu Y."/>
            <person name="Liu Z."/>
        </authorList>
    </citation>
    <scope>NUCLEOTIDE SEQUENCE [LARGE SCALE GENOMIC DNA]</scope>
    <source>
        <strain evidence="6 7">GZAAS20.1005</strain>
    </source>
</reference>
<protein>
    <recommendedName>
        <fullName evidence="8">Major facilitator superfamily (MFS) profile domain-containing protein</fullName>
    </recommendedName>
</protein>
<keyword evidence="2 5" id="KW-0812">Transmembrane</keyword>
<sequence>MCLCLDLYSAVLLGILYLFFGTLPLVFRTNHDMNLWQSGLTFLGIITGMCLAAASNPIWSRRLPPATLGGVLILIALFWFGWTTDPSVHWMVPVVGSGVFGCGMLLAFMGIFTFLVDAYPQYAASALASNSFARCSISGMKNSTQYHNPC</sequence>
<dbReference type="PANTHER" id="PTHR23502">
    <property type="entry name" value="MAJOR FACILITATOR SUPERFAMILY"/>
    <property type="match status" value="1"/>
</dbReference>
<evidence type="ECO:0000256" key="4">
    <source>
        <dbReference type="ARBA" id="ARBA00023136"/>
    </source>
</evidence>
<evidence type="ECO:0000313" key="6">
    <source>
        <dbReference type="EMBL" id="ODM20361.1"/>
    </source>
</evidence>
<dbReference type="OrthoDB" id="3561359at2759"/>
<evidence type="ECO:0000313" key="7">
    <source>
        <dbReference type="Proteomes" id="UP000094569"/>
    </source>
</evidence>
<dbReference type="SUPFAM" id="SSF103473">
    <property type="entry name" value="MFS general substrate transporter"/>
    <property type="match status" value="1"/>
</dbReference>
<dbReference type="STRING" id="573508.A0A1E3BHU2"/>
<feature type="transmembrane region" description="Helical" evidence="5">
    <location>
        <begin position="94"/>
        <end position="116"/>
    </location>
</feature>
<dbReference type="GO" id="GO:0005886">
    <property type="term" value="C:plasma membrane"/>
    <property type="evidence" value="ECO:0007669"/>
    <property type="project" value="TreeGrafter"/>
</dbReference>
<dbReference type="Gene3D" id="1.20.1250.20">
    <property type="entry name" value="MFS general substrate transporter like domains"/>
    <property type="match status" value="1"/>
</dbReference>